<name>E0SS36_IGNAA</name>
<dbReference type="STRING" id="583356.Igag_0550"/>
<dbReference type="CDD" id="cd03257">
    <property type="entry name" value="ABC_NikE_OppD_transporters"/>
    <property type="match status" value="1"/>
</dbReference>
<evidence type="ECO:0000259" key="4">
    <source>
        <dbReference type="PROSITE" id="PS50893"/>
    </source>
</evidence>
<dbReference type="InterPro" id="IPR027417">
    <property type="entry name" value="P-loop_NTPase"/>
</dbReference>
<dbReference type="AlphaFoldDB" id="E0SS36"/>
<dbReference type="InterPro" id="IPR017871">
    <property type="entry name" value="ABC_transporter-like_CS"/>
</dbReference>
<dbReference type="KEGG" id="iag:Igag_0550"/>
<evidence type="ECO:0000256" key="3">
    <source>
        <dbReference type="ARBA" id="ARBA00022840"/>
    </source>
</evidence>
<gene>
    <name evidence="5" type="ordered locus">Igag_0550</name>
</gene>
<dbReference type="PANTHER" id="PTHR43067:SF3">
    <property type="entry name" value="MALTOSE ABC TRANSPORTER, ATP-BINDING PROTEIN"/>
    <property type="match status" value="1"/>
</dbReference>
<evidence type="ECO:0000313" key="6">
    <source>
        <dbReference type="Proteomes" id="UP000001304"/>
    </source>
</evidence>
<feature type="domain" description="ABC transporter" evidence="4">
    <location>
        <begin position="1"/>
        <end position="254"/>
    </location>
</feature>
<dbReference type="NCBIfam" id="TIGR01727">
    <property type="entry name" value="oligo_HPY"/>
    <property type="match status" value="1"/>
</dbReference>
<keyword evidence="3" id="KW-0067">ATP-binding</keyword>
<keyword evidence="6" id="KW-1185">Reference proteome</keyword>
<keyword evidence="2" id="KW-0547">Nucleotide-binding</keyword>
<dbReference type="InterPro" id="IPR003439">
    <property type="entry name" value="ABC_transporter-like_ATP-bd"/>
</dbReference>
<dbReference type="GO" id="GO:0015833">
    <property type="term" value="P:peptide transport"/>
    <property type="evidence" value="ECO:0007669"/>
    <property type="project" value="InterPro"/>
</dbReference>
<accession>E0SS36</accession>
<dbReference type="Gene3D" id="3.40.50.300">
    <property type="entry name" value="P-loop containing nucleotide triphosphate hydrolases"/>
    <property type="match status" value="1"/>
</dbReference>
<evidence type="ECO:0000313" key="5">
    <source>
        <dbReference type="EMBL" id="ADM27386.1"/>
    </source>
</evidence>
<dbReference type="HOGENOM" id="CLU_000604_1_23_2"/>
<dbReference type="PROSITE" id="PS00211">
    <property type="entry name" value="ABC_TRANSPORTER_1"/>
    <property type="match status" value="1"/>
</dbReference>
<evidence type="ECO:0000256" key="2">
    <source>
        <dbReference type="ARBA" id="ARBA00022741"/>
    </source>
</evidence>
<proteinExistence type="predicted"/>
<dbReference type="GO" id="GO:0016887">
    <property type="term" value="F:ATP hydrolysis activity"/>
    <property type="evidence" value="ECO:0007669"/>
    <property type="project" value="InterPro"/>
</dbReference>
<dbReference type="BioCyc" id="IAGG583356:GHAH-552-MONOMER"/>
<dbReference type="Pfam" id="PF08352">
    <property type="entry name" value="oligo_HPY"/>
    <property type="match status" value="1"/>
</dbReference>
<reference evidence="5 6" key="1">
    <citation type="journal article" date="2010" name="Stand. Genomic Sci.">
        <title>Complete genome sequence of Ignisphaera aggregans type strain (AQ1.S1).</title>
        <authorList>
            <person name="Goker M."/>
            <person name="Held B."/>
            <person name="Lapidus A."/>
            <person name="Nolan M."/>
            <person name="Spring S."/>
            <person name="Yasawong M."/>
            <person name="Lucas S."/>
            <person name="Glavina Del Rio T."/>
            <person name="Tice H."/>
            <person name="Cheng J.F."/>
            <person name="Goodwin L."/>
            <person name="Tapia R."/>
            <person name="Pitluck S."/>
            <person name="Liolios K."/>
            <person name="Ivanova N."/>
            <person name="Mavromatis K."/>
            <person name="Mikhailova N."/>
            <person name="Pati A."/>
            <person name="Chen A."/>
            <person name="Palaniappan K."/>
            <person name="Brambilla E."/>
            <person name="Land M."/>
            <person name="Hauser L."/>
            <person name="Chang Y.J."/>
            <person name="Jeffries C.D."/>
            <person name="Brettin T."/>
            <person name="Detter J.C."/>
            <person name="Han C."/>
            <person name="Rohde M."/>
            <person name="Sikorski J."/>
            <person name="Woyke T."/>
            <person name="Bristow J."/>
            <person name="Eisen J.A."/>
            <person name="Markowitz V."/>
            <person name="Hugenholtz P."/>
            <person name="Kyrpides N.C."/>
            <person name="Klenk H.P."/>
        </authorList>
    </citation>
    <scope>NUCLEOTIDE SEQUENCE [LARGE SCALE GENOMIC DNA]</scope>
    <source>
        <strain evidence="6">DSM 17230 / JCM 13409 / AQ1.S1</strain>
    </source>
</reference>
<sequence length="327" mass="36948">MALLDVERLRAYYMLRRGSVKAVDGIDMQIYEREIVGIVGESGCGKTTLARVLALDITPPLKLVDGRIVIDDIDVTQIPIPEARKRVSGTKVAIIPQAAMNALVPTLRVRDFIADVLKEKRGIEKKEAIELAKKRFEELNLPIRALDLYPFELSGGMRQRALIALATLLNPSILIADEPTSALDVSTQKTVLATLYEVYSKGFVKSIIFISHDIATVRQIATRIIVMYAGKIVEVGPTDEIIEKPLHPYTKLLMYSILTPEIQIRKRVDEVKHYRLVGEPPSLINPPQGCRFHPRCPFAMDICRKEELTMIEVEPRRYVSCWLYVKK</sequence>
<dbReference type="Pfam" id="PF00005">
    <property type="entry name" value="ABC_tran"/>
    <property type="match status" value="1"/>
</dbReference>
<dbReference type="SUPFAM" id="SSF52540">
    <property type="entry name" value="P-loop containing nucleoside triphosphate hydrolases"/>
    <property type="match status" value="1"/>
</dbReference>
<dbReference type="InterPro" id="IPR013563">
    <property type="entry name" value="Oligopep_ABC_C"/>
</dbReference>
<dbReference type="GO" id="GO:0005524">
    <property type="term" value="F:ATP binding"/>
    <property type="evidence" value="ECO:0007669"/>
    <property type="project" value="UniProtKB-KW"/>
</dbReference>
<dbReference type="InterPro" id="IPR003593">
    <property type="entry name" value="AAA+_ATPase"/>
</dbReference>
<evidence type="ECO:0000256" key="1">
    <source>
        <dbReference type="ARBA" id="ARBA00022448"/>
    </source>
</evidence>
<protein>
    <submittedName>
        <fullName evidence="5">Oligopeptide/dipeptide ABC transporter, ATPase subunit</fullName>
    </submittedName>
</protein>
<dbReference type="SMART" id="SM00382">
    <property type="entry name" value="AAA"/>
    <property type="match status" value="1"/>
</dbReference>
<dbReference type="PANTHER" id="PTHR43067">
    <property type="entry name" value="OLIGOPEPTIDE/DIPEPTIDE ABC TRANSPORTER, ATPASE SUBUNIT"/>
    <property type="match status" value="1"/>
</dbReference>
<keyword evidence="1" id="KW-0813">Transport</keyword>
<organism evidence="5 6">
    <name type="scientific">Ignisphaera aggregans (strain DSM 17230 / JCM 13409 / AQ1.S1)</name>
    <dbReference type="NCBI Taxonomy" id="583356"/>
    <lineage>
        <taxon>Archaea</taxon>
        <taxon>Thermoproteota</taxon>
        <taxon>Thermoprotei</taxon>
        <taxon>Desulfurococcales</taxon>
        <taxon>Desulfurococcaceae</taxon>
        <taxon>Ignisphaera</taxon>
    </lineage>
</organism>
<dbReference type="Proteomes" id="UP000001304">
    <property type="component" value="Chromosome"/>
</dbReference>
<dbReference type="EMBL" id="CP002098">
    <property type="protein sequence ID" value="ADM27386.1"/>
    <property type="molecule type" value="Genomic_DNA"/>
</dbReference>
<dbReference type="PROSITE" id="PS50893">
    <property type="entry name" value="ABC_TRANSPORTER_2"/>
    <property type="match status" value="1"/>
</dbReference>